<proteinExistence type="predicted"/>
<evidence type="ECO:0000256" key="1">
    <source>
        <dbReference type="SAM" id="Coils"/>
    </source>
</evidence>
<evidence type="ECO:0000313" key="2">
    <source>
        <dbReference type="EMBL" id="ANY70463.1"/>
    </source>
</evidence>
<accession>A0A1B2DRW7</accession>
<organism evidence="2">
    <name type="scientific">Paenibacillus sp. BIHB 4019</name>
    <dbReference type="NCBI Taxonomy" id="1870819"/>
    <lineage>
        <taxon>Bacteria</taxon>
        <taxon>Bacillati</taxon>
        <taxon>Bacillota</taxon>
        <taxon>Bacilli</taxon>
        <taxon>Bacillales</taxon>
        <taxon>Paenibacillaceae</taxon>
        <taxon>Paenibacillus</taxon>
    </lineage>
</organism>
<name>A0A1B2DRW7_9BACL</name>
<gene>
    <name evidence="2" type="ORF">BBD42_00400</name>
</gene>
<protein>
    <submittedName>
        <fullName evidence="2">Uncharacterized protein</fullName>
    </submittedName>
</protein>
<reference evidence="2" key="1">
    <citation type="submission" date="2016-08" db="EMBL/GenBank/DDBJ databases">
        <title>Complete Genome Seqeunce of Paenibacillus sp. BIHB 4019 from tea rhizoplane.</title>
        <authorList>
            <person name="Thakur R."/>
            <person name="Swarnkar M.K."/>
            <person name="Gulati A."/>
        </authorList>
    </citation>
    <scope>NUCLEOTIDE SEQUENCE [LARGE SCALE GENOMIC DNA]</scope>
    <source>
        <strain evidence="2">BIHB4019</strain>
    </source>
</reference>
<dbReference type="EMBL" id="CP016808">
    <property type="protein sequence ID" value="ANY70463.1"/>
    <property type="molecule type" value="Genomic_DNA"/>
</dbReference>
<keyword evidence="1" id="KW-0175">Coiled coil</keyword>
<dbReference type="AlphaFoldDB" id="A0A1B2DRW7"/>
<feature type="coiled-coil region" evidence="1">
    <location>
        <begin position="8"/>
        <end position="49"/>
    </location>
</feature>
<sequence length="208" mass="22765">MAGCSGQTEDFSTEVSQLKEQVSQLSAENEKLKAELAEAANTAAVSEASSEPAPEPSADAGSVLELKKALVIADFAEVTLTKTEFTSKVVPPKPDSFYNYYEIKDAENIYLDIVLKFKSLLSSSKGADEFADVQVKYDSKYEYKSFSTIEESGGGNFTYTNITNIEPLKTGVVHFIAELPKEAANDKKPIDIIVTIEGKEYVYSLRSE</sequence>